<evidence type="ECO:0000259" key="2">
    <source>
        <dbReference type="PROSITE" id="PS51898"/>
    </source>
</evidence>
<organism evidence="3 4">
    <name type="scientific">Roseburia amylophila</name>
    <dbReference type="NCBI Taxonomy" id="2981794"/>
    <lineage>
        <taxon>Bacteria</taxon>
        <taxon>Bacillati</taxon>
        <taxon>Bacillota</taxon>
        <taxon>Clostridia</taxon>
        <taxon>Lachnospirales</taxon>
        <taxon>Lachnospiraceae</taxon>
        <taxon>Roseburia</taxon>
    </lineage>
</organism>
<dbReference type="InterPro" id="IPR013762">
    <property type="entry name" value="Integrase-like_cat_sf"/>
</dbReference>
<sequence length="73" mass="8458">MIDGVSGFLFLDGRGKPMLAYQWEKKFQRSVEKYNKIYKVELPKITPHICRHTYCTNMAKSGTSVKTLQDTQT</sequence>
<keyword evidence="4" id="KW-1185">Reference proteome</keyword>
<dbReference type="Proteomes" id="UP001209666">
    <property type="component" value="Unassembled WGS sequence"/>
</dbReference>
<dbReference type="EMBL" id="JAOQKI010000015">
    <property type="protein sequence ID" value="MCU6717624.1"/>
    <property type="molecule type" value="Genomic_DNA"/>
</dbReference>
<keyword evidence="1" id="KW-0233">DNA recombination</keyword>
<protein>
    <submittedName>
        <fullName evidence="3">Site-specific integrase</fullName>
    </submittedName>
</protein>
<dbReference type="SUPFAM" id="SSF56349">
    <property type="entry name" value="DNA breaking-rejoining enzymes"/>
    <property type="match status" value="1"/>
</dbReference>
<proteinExistence type="predicted"/>
<evidence type="ECO:0000313" key="4">
    <source>
        <dbReference type="Proteomes" id="UP001209666"/>
    </source>
</evidence>
<dbReference type="Gene3D" id="1.10.443.10">
    <property type="entry name" value="Intergrase catalytic core"/>
    <property type="match status" value="1"/>
</dbReference>
<comment type="caution">
    <text evidence="3">The sequence shown here is derived from an EMBL/GenBank/DDBJ whole genome shotgun (WGS) entry which is preliminary data.</text>
</comment>
<name>A0ABT2SEZ0_9FIRM</name>
<dbReference type="PROSITE" id="PS51898">
    <property type="entry name" value="TYR_RECOMBINASE"/>
    <property type="match status" value="1"/>
</dbReference>
<dbReference type="InterPro" id="IPR011010">
    <property type="entry name" value="DNA_brk_join_enz"/>
</dbReference>
<gene>
    <name evidence="3" type="ORF">OCV43_10085</name>
</gene>
<evidence type="ECO:0000313" key="3">
    <source>
        <dbReference type="EMBL" id="MCU6717624.1"/>
    </source>
</evidence>
<reference evidence="3 4" key="1">
    <citation type="journal article" date="2021" name="ISME Commun">
        <title>Automated analysis of genomic sequences facilitates high-throughput and comprehensive description of bacteria.</title>
        <authorList>
            <person name="Hitch T.C.A."/>
        </authorList>
    </citation>
    <scope>NUCLEOTIDE SEQUENCE [LARGE SCALE GENOMIC DNA]</scope>
    <source>
        <strain evidence="3 4">Sanger_19</strain>
    </source>
</reference>
<accession>A0ABT2SEZ0</accession>
<dbReference type="Pfam" id="PF00589">
    <property type="entry name" value="Phage_integrase"/>
    <property type="match status" value="1"/>
</dbReference>
<dbReference type="InterPro" id="IPR002104">
    <property type="entry name" value="Integrase_catalytic"/>
</dbReference>
<evidence type="ECO:0000256" key="1">
    <source>
        <dbReference type="ARBA" id="ARBA00023172"/>
    </source>
</evidence>
<feature type="domain" description="Tyr recombinase" evidence="2">
    <location>
        <begin position="1"/>
        <end position="73"/>
    </location>
</feature>